<organism evidence="2 3">
    <name type="scientific">Lyngbya confervoides BDU141951</name>
    <dbReference type="NCBI Taxonomy" id="1574623"/>
    <lineage>
        <taxon>Bacteria</taxon>
        <taxon>Bacillati</taxon>
        <taxon>Cyanobacteriota</taxon>
        <taxon>Cyanophyceae</taxon>
        <taxon>Oscillatoriophycideae</taxon>
        <taxon>Oscillatoriales</taxon>
        <taxon>Microcoleaceae</taxon>
        <taxon>Lyngbya</taxon>
    </lineage>
</organism>
<dbReference type="Proteomes" id="UP000031561">
    <property type="component" value="Unassembled WGS sequence"/>
</dbReference>
<evidence type="ECO:0000313" key="2">
    <source>
        <dbReference type="EMBL" id="MCM1982185.1"/>
    </source>
</evidence>
<gene>
    <name evidence="2" type="ORF">QQ91_0005000</name>
</gene>
<feature type="transmembrane region" description="Helical" evidence="1">
    <location>
        <begin position="20"/>
        <end position="38"/>
    </location>
</feature>
<keyword evidence="1" id="KW-0472">Membrane</keyword>
<comment type="caution">
    <text evidence="2">The sequence shown here is derived from an EMBL/GenBank/DDBJ whole genome shotgun (WGS) entry which is preliminary data.</text>
</comment>
<proteinExistence type="predicted"/>
<dbReference type="EMBL" id="JTHE03000034">
    <property type="protein sequence ID" value="MCM1982185.1"/>
    <property type="molecule type" value="Genomic_DNA"/>
</dbReference>
<keyword evidence="1" id="KW-0812">Transmembrane</keyword>
<feature type="transmembrane region" description="Helical" evidence="1">
    <location>
        <begin position="44"/>
        <end position="60"/>
    </location>
</feature>
<sequence length="156" mass="17580">MKVIQANTVRLVVKENLLGLRLISACTTLIGFYIFISFEPPVDLFGGLCIAIASLINVLSPNEICTFDKTLDCLTLHQIRGLKQRTKHYPISQIRELSLQKVQIFGTAFYQIQLQFTSGEVLPLTQSMTTDCKRPREALENIQKFLICSTRASLKS</sequence>
<dbReference type="AlphaFoldDB" id="A0ABD4T174"/>
<keyword evidence="3" id="KW-1185">Reference proteome</keyword>
<accession>A0ABD4T174</accession>
<protein>
    <recommendedName>
        <fullName evidence="4">DUF304 domain-containing protein</fullName>
    </recommendedName>
</protein>
<name>A0ABD4T174_9CYAN</name>
<reference evidence="2 3" key="1">
    <citation type="journal article" date="2015" name="Genome Announc.">
        <title>Draft Genome Sequence of Filamentous Marine Cyanobacterium Lyngbya confervoides Strain BDU141951.</title>
        <authorList>
            <person name="Chandrababunaidu M.M."/>
            <person name="Sen D."/>
            <person name="Tripathy S."/>
        </authorList>
    </citation>
    <scope>NUCLEOTIDE SEQUENCE [LARGE SCALE GENOMIC DNA]</scope>
    <source>
        <strain evidence="2 3">BDU141951</strain>
    </source>
</reference>
<evidence type="ECO:0008006" key="4">
    <source>
        <dbReference type="Google" id="ProtNLM"/>
    </source>
</evidence>
<keyword evidence="1" id="KW-1133">Transmembrane helix</keyword>
<evidence type="ECO:0000313" key="3">
    <source>
        <dbReference type="Proteomes" id="UP000031561"/>
    </source>
</evidence>
<evidence type="ECO:0000256" key="1">
    <source>
        <dbReference type="SAM" id="Phobius"/>
    </source>
</evidence>
<dbReference type="RefSeq" id="WP_166280684.1">
    <property type="nucleotide sequence ID" value="NZ_JTHE03000034.1"/>
</dbReference>